<dbReference type="Pfam" id="PF07714">
    <property type="entry name" value="PK_Tyr_Ser-Thr"/>
    <property type="match status" value="1"/>
</dbReference>
<name>A0A8J9ZV77_BRALA</name>
<feature type="chain" id="PRO_5035473090" description="Tyrosine-protein kinase receptor" evidence="22">
    <location>
        <begin position="21"/>
        <end position="1707"/>
    </location>
</feature>
<dbReference type="PROSITE" id="PS00109">
    <property type="entry name" value="PROTEIN_KINASE_TYR"/>
    <property type="match status" value="1"/>
</dbReference>
<feature type="signal peptide" evidence="22">
    <location>
        <begin position="1"/>
        <end position="20"/>
    </location>
</feature>
<evidence type="ECO:0000256" key="17">
    <source>
        <dbReference type="PROSITE-ProRule" id="PRU00302"/>
    </source>
</evidence>
<feature type="compositionally biased region" description="Polar residues" evidence="20">
    <location>
        <begin position="1675"/>
        <end position="1707"/>
    </location>
</feature>
<dbReference type="FunFam" id="3.30.200.20:FF:000117">
    <property type="entry name" value="Tyrosine-protein kinase receptor"/>
    <property type="match status" value="1"/>
</dbReference>
<feature type="disulfide bond" evidence="16">
    <location>
        <begin position="249"/>
        <end position="264"/>
    </location>
</feature>
<evidence type="ECO:0000259" key="24">
    <source>
        <dbReference type="PROSITE" id="PS50060"/>
    </source>
</evidence>
<dbReference type="Gene3D" id="2.10.70.10">
    <property type="entry name" value="Complement Module, domain 1"/>
    <property type="match status" value="1"/>
</dbReference>
<keyword evidence="4 19" id="KW-0812">Transmembrane</keyword>
<keyword evidence="3" id="KW-0808">Transferase</keyword>
<dbReference type="GO" id="GO:0042127">
    <property type="term" value="P:regulation of cell population proliferation"/>
    <property type="evidence" value="ECO:0007669"/>
    <property type="project" value="TreeGrafter"/>
</dbReference>
<dbReference type="InterPro" id="IPR055163">
    <property type="entry name" value="ALK/LTK-like_GRD"/>
</dbReference>
<keyword evidence="9 21" id="KW-1133">Transmembrane helix</keyword>
<feature type="transmembrane region" description="Helical" evidence="21">
    <location>
        <begin position="1101"/>
        <end position="1125"/>
    </location>
</feature>
<keyword evidence="17" id="KW-0768">Sushi</keyword>
<dbReference type="InterPro" id="IPR020635">
    <property type="entry name" value="Tyr_kinase_cat_dom"/>
</dbReference>
<gene>
    <name evidence="26" type="primary">ALK</name>
    <name evidence="26" type="ORF">BLAG_LOCUS17679</name>
</gene>
<dbReference type="Pfam" id="PF00084">
    <property type="entry name" value="Sushi"/>
    <property type="match status" value="1"/>
</dbReference>
<dbReference type="GO" id="GO:0005524">
    <property type="term" value="F:ATP binding"/>
    <property type="evidence" value="ECO:0007669"/>
    <property type="project" value="UniProtKB-UniRule"/>
</dbReference>
<feature type="binding site" evidence="18">
    <location>
        <position position="1216"/>
    </location>
    <ligand>
        <name>ATP</name>
        <dbReference type="ChEBI" id="CHEBI:30616"/>
    </ligand>
</feature>
<dbReference type="InterPro" id="IPR001245">
    <property type="entry name" value="Ser-Thr/Tyr_kinase_cat_dom"/>
</dbReference>
<dbReference type="SMART" id="SM00137">
    <property type="entry name" value="MAM"/>
    <property type="match status" value="2"/>
</dbReference>
<evidence type="ECO:0000256" key="14">
    <source>
        <dbReference type="ARBA" id="ARBA00023180"/>
    </source>
</evidence>
<evidence type="ECO:0000256" key="20">
    <source>
        <dbReference type="SAM" id="MobiDB-lite"/>
    </source>
</evidence>
<dbReference type="EMBL" id="OV696689">
    <property type="protein sequence ID" value="CAH1262749.1"/>
    <property type="molecule type" value="Genomic_DNA"/>
</dbReference>
<feature type="disulfide bond" evidence="16">
    <location>
        <begin position="432"/>
        <end position="444"/>
    </location>
</feature>
<evidence type="ECO:0000256" key="11">
    <source>
        <dbReference type="ARBA" id="ARBA00023137"/>
    </source>
</evidence>
<evidence type="ECO:0000256" key="1">
    <source>
        <dbReference type="ARBA" id="ARBA00004251"/>
    </source>
</evidence>
<evidence type="ECO:0000256" key="8">
    <source>
        <dbReference type="ARBA" id="ARBA00022840"/>
    </source>
</evidence>
<dbReference type="PANTHER" id="PTHR24416:SF604">
    <property type="entry name" value="RECEPTOR PROTEIN-TYROSINE KINASE"/>
    <property type="match status" value="1"/>
</dbReference>
<dbReference type="InterPro" id="IPR000719">
    <property type="entry name" value="Prot_kinase_dom"/>
</dbReference>
<dbReference type="InterPro" id="IPR050122">
    <property type="entry name" value="RTK"/>
</dbReference>
<dbReference type="GO" id="GO:0004714">
    <property type="term" value="F:transmembrane receptor protein tyrosine kinase activity"/>
    <property type="evidence" value="ECO:0007669"/>
    <property type="project" value="UniProtKB-EC"/>
</dbReference>
<evidence type="ECO:0000256" key="12">
    <source>
        <dbReference type="ARBA" id="ARBA00023157"/>
    </source>
</evidence>
<evidence type="ECO:0000256" key="22">
    <source>
        <dbReference type="SAM" id="SignalP"/>
    </source>
</evidence>
<dbReference type="CDD" id="cd00112">
    <property type="entry name" value="LDLa"/>
    <property type="match status" value="1"/>
</dbReference>
<dbReference type="SUPFAM" id="SSF49899">
    <property type="entry name" value="Concanavalin A-like lectins/glucanases"/>
    <property type="match status" value="2"/>
</dbReference>
<keyword evidence="7" id="KW-0418">Kinase</keyword>
<dbReference type="SMART" id="SM00032">
    <property type="entry name" value="CCP"/>
    <property type="match status" value="1"/>
</dbReference>
<evidence type="ECO:0000256" key="18">
    <source>
        <dbReference type="PROSITE-ProRule" id="PRU10141"/>
    </source>
</evidence>
<dbReference type="SMART" id="SM00219">
    <property type="entry name" value="TyrKc"/>
    <property type="match status" value="1"/>
</dbReference>
<dbReference type="PROSITE" id="PS50923">
    <property type="entry name" value="SUSHI"/>
    <property type="match status" value="1"/>
</dbReference>
<evidence type="ECO:0000313" key="27">
    <source>
        <dbReference type="Proteomes" id="UP000838412"/>
    </source>
</evidence>
<dbReference type="InterPro" id="IPR002011">
    <property type="entry name" value="Tyr_kinase_rcpt_2_CS"/>
</dbReference>
<feature type="domain" description="MAM" evidence="24">
    <location>
        <begin position="474"/>
        <end position="644"/>
    </location>
</feature>
<evidence type="ECO:0000259" key="25">
    <source>
        <dbReference type="PROSITE" id="PS50923"/>
    </source>
</evidence>
<comment type="similarity">
    <text evidence="19">Belongs to the protein kinase superfamily. Tyr protein kinase family. Insulin receptor subfamily.</text>
</comment>
<keyword evidence="2" id="KW-1003">Cell membrane</keyword>
<dbReference type="PROSITE" id="PS50011">
    <property type="entry name" value="PROTEIN_KINASE_DOM"/>
    <property type="match status" value="1"/>
</dbReference>
<dbReference type="SUPFAM" id="SSF56112">
    <property type="entry name" value="Protein kinase-like (PK-like)"/>
    <property type="match status" value="1"/>
</dbReference>
<feature type="domain" description="Protein kinase" evidence="23">
    <location>
        <begin position="1182"/>
        <end position="1461"/>
    </location>
</feature>
<keyword evidence="8 18" id="KW-0067">ATP-binding</keyword>
<dbReference type="CDD" id="cd06263">
    <property type="entry name" value="MAM"/>
    <property type="match status" value="2"/>
</dbReference>
<feature type="disulfide bond" evidence="16">
    <location>
        <begin position="439"/>
        <end position="457"/>
    </location>
</feature>
<evidence type="ECO:0000256" key="3">
    <source>
        <dbReference type="ARBA" id="ARBA00022679"/>
    </source>
</evidence>
<dbReference type="CDD" id="cd05036">
    <property type="entry name" value="PTKc_ALK_LTK"/>
    <property type="match status" value="1"/>
</dbReference>
<dbReference type="Gene3D" id="1.10.510.10">
    <property type="entry name" value="Transferase(Phosphotransferase) domain 1"/>
    <property type="match status" value="1"/>
</dbReference>
<evidence type="ECO:0000256" key="10">
    <source>
        <dbReference type="ARBA" id="ARBA00023136"/>
    </source>
</evidence>
<feature type="compositionally biased region" description="Polar residues" evidence="20">
    <location>
        <begin position="1549"/>
        <end position="1566"/>
    </location>
</feature>
<keyword evidence="27" id="KW-1185">Reference proteome</keyword>
<dbReference type="PANTHER" id="PTHR24416">
    <property type="entry name" value="TYROSINE-PROTEIN KINASE RECEPTOR"/>
    <property type="match status" value="1"/>
</dbReference>
<keyword evidence="10 21" id="KW-0472">Membrane</keyword>
<keyword evidence="12 16" id="KW-1015">Disulfide bond</keyword>
<keyword evidence="14" id="KW-0325">Glycoprotein</keyword>
<sequence length="1707" mass="186972">MARLLPLLAALLGCLGGCSAGQSGAASLEVTRDTFIGEMVAENSNEMELLEVGGSPKTRSLLYFNVTSLLESNSFTYRYNYKGSLKVERAELILRCRPYVSLSGPSVEPLDEQTTVFLSKVLRRWSRRATFVNRVSGKKWKQAFLDTSGRTGDATPPRSESRLNVRDCQQGSGYLRIEMGQILQEWLDGRDSSFGVLLWTQGEGNVQFYSKEDIRPDRRPQISAVIQGYCPPHGFPCYDGSTCLSSADCNFMEDCPGGEDEFHCNCDFESSCDWMESFLVEEMGWKVGSGLSVTSTLPEYDYTEDTEQGQYMFVDAMEHNPGFTAELLSPFFGESGPQCRLRFAYHVSAHLMGSLLLHLYVDNTTIELWTTEGQNVTILDQWIDEEIPLGKVEQGFRLGFEYIQGESIIGHVALDDIVMDLCSPELPTLGACGEKEYTCLNALCVTWDHLCDLSYNCLFGEDEGETCAQIPQGAWCDFEDGMCGWYNVDTVDQFDWSRQNGTENTGPAFDNTLYHEHGHYIYIEASKQRRNDVALLRSPEFPPPALEVWQCNSSFFEECKVRFFYHMYGHRIGHLTLLAVHNGTEQVLWSQLQQDEGGGWIQSIVTLPRITSRFYLQFAANVTEDWVEGDIAVDDVSLSPQCFGLTADLFPSLPPGLLVHPQGDSTAATNPTQSTDACMYDTSTMQPEEPPMYKFTTCGAKGPNGPTQAQCDTKYKYTTVEVKVPGEGPLQGIQIWTVPETEVYSISAYGASGGVGAKNTEQSQGAYIKEKFNLTAGEKLYILVGQEGESACSKMGKFVNGTRLIAPYCAGKVPDNMDEKRFSEVAGGGGGGGGASYVFKVNEAMGEYIPLIVAGGGGGKAYRQPADSFFSHGIVNPHGQGTNGLTGFAGGGGGWNDTTLQPIGGRSLVEGGRGGTACSKAIKSLGWNTSGGFGGGGGACTAGGGGGGYTGGDASDTNNLEADGFGGSSYMSQDVVYQVYLSGVQSGDGEVLIEVSMHCDECEYECYDLDPKNKQYKCTCGRDEELAEDGRSCLRFLCEDPGTPRNGQRVPAVGTSSLLNGTTLEYSCNKGYYLSGPKTITCTSDGTWTPENNQQCLDISVLAAVISSIVLFVLIMAILAVVFVYRRKQKQLKEARQEIQSPEYQLSKLRNHTIITDYNPNYTFGGSQVTLNDLHEIPRDKLSLLRPLGQGAFGEVYEGMLKSMPGEKPHLPVAVKTLPELCSEQDEMDFLMEALIISKFDHPNIVRCIGVCFKQSPRFLILELMSGGNLKNFVRENRPKTGHPSKLTMMDLLELAKDVARGCHYLEENHFIHRDIACRNILLTTKTGPDRMAKIGDFGMARDIYRSNYYRKGGRAMLPVKWMPPEAFLDGVFTTKTDVWSFGVLLWEVMSLGYMPYPGKSNQEVMQFVTEGGRMDPPRSCPGPVYRIMTQCWQQNPEDRPCFSTVLERLGYCTQVSDPDVINTSLPVCDLVPEEENHTIVRPDNHQNLTPLQVHRPPTDSAQTAQAQNAATPSQGAGSASAADAPVTNTNQNQNSTPQEAPKARGSPAQRSQSPAVVEQLESSPGGTHGRSWREGLQVRSGSQSTSNSPVSTLERKEKSKKEKKKDKGKDQGSVKKGSKKAKPTNLWNPTYNSCDVGVETVSGRVGEPNRSVLETSASADDSGFGTDADLVSNLARQRSLSSMSEESNNRDSGLSLDNVTVSPQSC</sequence>
<keyword evidence="11" id="KW-0829">Tyrosine-protein kinase</keyword>
<evidence type="ECO:0000256" key="21">
    <source>
        <dbReference type="SAM" id="Phobius"/>
    </source>
</evidence>
<dbReference type="PROSITE" id="PS50060">
    <property type="entry name" value="MAM_2"/>
    <property type="match status" value="2"/>
</dbReference>
<evidence type="ECO:0000256" key="16">
    <source>
        <dbReference type="PROSITE-ProRule" id="PRU00124"/>
    </source>
</evidence>
<evidence type="ECO:0000256" key="13">
    <source>
        <dbReference type="ARBA" id="ARBA00023170"/>
    </source>
</evidence>
<comment type="subcellular location">
    <subcellularLocation>
        <location evidence="1">Cell membrane</location>
        <topology evidence="1">Single-pass type I membrane protein</topology>
    </subcellularLocation>
</comment>
<protein>
    <recommendedName>
        <fullName evidence="19">Tyrosine-protein kinase receptor</fullName>
        <ecNumber evidence="19">2.7.10.1</ecNumber>
    </recommendedName>
</protein>
<dbReference type="PROSITE" id="PS00239">
    <property type="entry name" value="RECEPTOR_TYR_KIN_II"/>
    <property type="match status" value="1"/>
</dbReference>
<dbReference type="FunFam" id="1.10.510.10:FF:000113">
    <property type="entry name" value="Tyrosine-protein kinase receptor"/>
    <property type="match status" value="1"/>
</dbReference>
<dbReference type="InterPro" id="IPR011009">
    <property type="entry name" value="Kinase-like_dom_sf"/>
</dbReference>
<dbReference type="InterPro" id="IPR000436">
    <property type="entry name" value="Sushi_SCR_CCP_dom"/>
</dbReference>
<dbReference type="SMART" id="SM00192">
    <property type="entry name" value="LDLa"/>
    <property type="match status" value="2"/>
</dbReference>
<keyword evidence="13 19" id="KW-0675">Receptor</keyword>
<comment type="catalytic activity">
    <reaction evidence="15 19">
        <text>L-tyrosyl-[protein] + ATP = O-phospho-L-tyrosyl-[protein] + ADP + H(+)</text>
        <dbReference type="Rhea" id="RHEA:10596"/>
        <dbReference type="Rhea" id="RHEA-COMP:10136"/>
        <dbReference type="Rhea" id="RHEA-COMP:20101"/>
        <dbReference type="ChEBI" id="CHEBI:15378"/>
        <dbReference type="ChEBI" id="CHEBI:30616"/>
        <dbReference type="ChEBI" id="CHEBI:46858"/>
        <dbReference type="ChEBI" id="CHEBI:61978"/>
        <dbReference type="ChEBI" id="CHEBI:456216"/>
        <dbReference type="EC" id="2.7.10.1"/>
    </reaction>
</comment>
<dbReference type="InterPro" id="IPR013320">
    <property type="entry name" value="ConA-like_dom_sf"/>
</dbReference>
<feature type="domain" description="MAM" evidence="24">
    <location>
        <begin position="264"/>
        <end position="424"/>
    </location>
</feature>
<dbReference type="Gene3D" id="2.60.120.200">
    <property type="match status" value="2"/>
</dbReference>
<dbReference type="OrthoDB" id="73209at2759"/>
<dbReference type="PROSITE" id="PS00107">
    <property type="entry name" value="PROTEIN_KINASE_ATP"/>
    <property type="match status" value="1"/>
</dbReference>
<dbReference type="CDD" id="cd00033">
    <property type="entry name" value="CCP"/>
    <property type="match status" value="1"/>
</dbReference>
<dbReference type="GO" id="GO:0007169">
    <property type="term" value="P:cell surface receptor protein tyrosine kinase signaling pathway"/>
    <property type="evidence" value="ECO:0007669"/>
    <property type="project" value="InterPro"/>
</dbReference>
<evidence type="ECO:0000256" key="6">
    <source>
        <dbReference type="ARBA" id="ARBA00022741"/>
    </source>
</evidence>
<organism evidence="26 27">
    <name type="scientific">Branchiostoma lanceolatum</name>
    <name type="common">Common lancelet</name>
    <name type="synonym">Amphioxus lanceolatum</name>
    <dbReference type="NCBI Taxonomy" id="7740"/>
    <lineage>
        <taxon>Eukaryota</taxon>
        <taxon>Metazoa</taxon>
        <taxon>Chordata</taxon>
        <taxon>Cephalochordata</taxon>
        <taxon>Leptocardii</taxon>
        <taxon>Amphioxiformes</taxon>
        <taxon>Branchiostomatidae</taxon>
        <taxon>Branchiostoma</taxon>
    </lineage>
</organism>
<dbReference type="Proteomes" id="UP000838412">
    <property type="component" value="Chromosome 4"/>
</dbReference>
<keyword evidence="6 18" id="KW-0547">Nucleotide-binding</keyword>
<feature type="domain" description="Sushi" evidence="25">
    <location>
        <begin position="1036"/>
        <end position="1098"/>
    </location>
</feature>
<evidence type="ECO:0000256" key="19">
    <source>
        <dbReference type="RuleBase" id="RU000312"/>
    </source>
</evidence>
<dbReference type="InterPro" id="IPR002172">
    <property type="entry name" value="LDrepeatLR_classA_rpt"/>
</dbReference>
<comment type="caution">
    <text evidence="17">Lacks conserved residue(s) required for the propagation of feature annotation.</text>
</comment>
<evidence type="ECO:0000256" key="15">
    <source>
        <dbReference type="ARBA" id="ARBA00051243"/>
    </source>
</evidence>
<dbReference type="InterPro" id="IPR000998">
    <property type="entry name" value="MAM_dom"/>
</dbReference>
<evidence type="ECO:0000259" key="23">
    <source>
        <dbReference type="PROSITE" id="PS50011"/>
    </source>
</evidence>
<dbReference type="Pfam" id="PF12810">
    <property type="entry name" value="ALK_LTK_GRD"/>
    <property type="match status" value="1"/>
</dbReference>
<keyword evidence="19" id="KW-0597">Phosphoprotein</keyword>
<dbReference type="EC" id="2.7.10.1" evidence="19"/>
<dbReference type="GO" id="GO:0005886">
    <property type="term" value="C:plasma membrane"/>
    <property type="evidence" value="ECO:0007669"/>
    <property type="project" value="UniProtKB-SubCell"/>
</dbReference>
<evidence type="ECO:0000256" key="4">
    <source>
        <dbReference type="ARBA" id="ARBA00022692"/>
    </source>
</evidence>
<evidence type="ECO:0000256" key="2">
    <source>
        <dbReference type="ARBA" id="ARBA00022475"/>
    </source>
</evidence>
<dbReference type="InterPro" id="IPR017441">
    <property type="entry name" value="Protein_kinase_ATP_BS"/>
</dbReference>
<evidence type="ECO:0000256" key="7">
    <source>
        <dbReference type="ARBA" id="ARBA00022777"/>
    </source>
</evidence>
<feature type="disulfide bond" evidence="16">
    <location>
        <begin position="237"/>
        <end position="255"/>
    </location>
</feature>
<accession>A0A8J9ZV77</accession>
<dbReference type="GO" id="GO:0043235">
    <property type="term" value="C:receptor complex"/>
    <property type="evidence" value="ECO:0007669"/>
    <property type="project" value="TreeGrafter"/>
</dbReference>
<dbReference type="InterPro" id="IPR035976">
    <property type="entry name" value="Sushi/SCR/CCP_sf"/>
</dbReference>
<dbReference type="PRINTS" id="PR00109">
    <property type="entry name" value="TYRKINASE"/>
</dbReference>
<feature type="region of interest" description="Disordered" evidence="20">
    <location>
        <begin position="1480"/>
        <end position="1707"/>
    </location>
</feature>
<evidence type="ECO:0000256" key="9">
    <source>
        <dbReference type="ARBA" id="ARBA00022989"/>
    </source>
</evidence>
<feature type="compositionally biased region" description="Basic and acidic residues" evidence="20">
    <location>
        <begin position="1594"/>
        <end position="1614"/>
    </location>
</feature>
<evidence type="ECO:0000313" key="26">
    <source>
        <dbReference type="EMBL" id="CAH1262749.1"/>
    </source>
</evidence>
<dbReference type="Pfam" id="PF00629">
    <property type="entry name" value="MAM"/>
    <property type="match status" value="2"/>
</dbReference>
<dbReference type="SUPFAM" id="SSF57535">
    <property type="entry name" value="Complement control module/SCR domain"/>
    <property type="match status" value="1"/>
</dbReference>
<proteinExistence type="inferred from homology"/>
<dbReference type="PROSITE" id="PS50068">
    <property type="entry name" value="LDLRA_2"/>
    <property type="match status" value="2"/>
</dbReference>
<feature type="compositionally biased region" description="Polar residues" evidence="20">
    <location>
        <begin position="1580"/>
        <end position="1592"/>
    </location>
</feature>
<dbReference type="Gene3D" id="3.30.200.20">
    <property type="entry name" value="Phosphorylase Kinase, domain 1"/>
    <property type="match status" value="1"/>
</dbReference>
<keyword evidence="5 22" id="KW-0732">Signal</keyword>
<evidence type="ECO:0000256" key="5">
    <source>
        <dbReference type="ARBA" id="ARBA00022729"/>
    </source>
</evidence>
<feature type="compositionally biased region" description="Low complexity" evidence="20">
    <location>
        <begin position="1502"/>
        <end position="1535"/>
    </location>
</feature>
<reference evidence="26" key="1">
    <citation type="submission" date="2022-01" db="EMBL/GenBank/DDBJ databases">
        <authorList>
            <person name="Braso-Vives M."/>
        </authorList>
    </citation>
    <scope>NUCLEOTIDE SEQUENCE</scope>
</reference>
<dbReference type="InterPro" id="IPR008266">
    <property type="entry name" value="Tyr_kinase_AS"/>
</dbReference>
<dbReference type="GO" id="GO:0045664">
    <property type="term" value="P:regulation of neuron differentiation"/>
    <property type="evidence" value="ECO:0007669"/>
    <property type="project" value="TreeGrafter"/>
</dbReference>